<dbReference type="RefSeq" id="WP_154670944.1">
    <property type="nucleotide sequence ID" value="NZ_LT605205.1"/>
</dbReference>
<dbReference type="KEGG" id="psac:PSM36_0364"/>
<sequence>MKKVILFLSAAGLGALLTTGMILGERKSLQNEQDMQGIQNVKGDDGNTIFSGMFAPPASLGNIGDFYLHTSESNLYGPKTTDGWGIPVSLNGTEVTEVAGTPVPGNAAEAIANMNMDVIGDYSFFTTR</sequence>
<proteinExistence type="predicted"/>
<evidence type="ECO:0000313" key="2">
    <source>
        <dbReference type="Proteomes" id="UP000187464"/>
    </source>
</evidence>
<dbReference type="STRING" id="1642647.PSM36_0364"/>
<organism evidence="1 2">
    <name type="scientific">Proteiniphilum saccharofermentans</name>
    <dbReference type="NCBI Taxonomy" id="1642647"/>
    <lineage>
        <taxon>Bacteria</taxon>
        <taxon>Pseudomonadati</taxon>
        <taxon>Bacteroidota</taxon>
        <taxon>Bacteroidia</taxon>
        <taxon>Bacteroidales</taxon>
        <taxon>Dysgonomonadaceae</taxon>
        <taxon>Proteiniphilum</taxon>
    </lineage>
</organism>
<evidence type="ECO:0000313" key="1">
    <source>
        <dbReference type="EMBL" id="SCD19198.1"/>
    </source>
</evidence>
<reference evidence="1 2" key="1">
    <citation type="submission" date="2016-08" db="EMBL/GenBank/DDBJ databases">
        <authorList>
            <person name="Seilhamer J.J."/>
        </authorList>
    </citation>
    <scope>NUCLEOTIDE SEQUENCE [LARGE SCALE GENOMIC DNA]</scope>
    <source>
        <strain evidence="1">M3/6</strain>
    </source>
</reference>
<protein>
    <submittedName>
        <fullName evidence="1">Putative membrane protein</fullName>
    </submittedName>
</protein>
<accession>A0A1R3T1Z9</accession>
<name>A0A1R3T1Z9_9BACT</name>
<gene>
    <name evidence="1" type="ORF">PSM36_0364</name>
</gene>
<dbReference type="AlphaFoldDB" id="A0A1R3T1Z9"/>
<keyword evidence="2" id="KW-1185">Reference proteome</keyword>
<dbReference type="Proteomes" id="UP000187464">
    <property type="component" value="Chromosome I"/>
</dbReference>
<dbReference type="EMBL" id="LT605205">
    <property type="protein sequence ID" value="SCD19198.1"/>
    <property type="molecule type" value="Genomic_DNA"/>
</dbReference>